<organism evidence="3 4">
    <name type="scientific">Peptoniphilus genitalis</name>
    <dbReference type="NCBI Taxonomy" id="3036303"/>
    <lineage>
        <taxon>Bacteria</taxon>
        <taxon>Bacillati</taxon>
        <taxon>Bacillota</taxon>
        <taxon>Tissierellia</taxon>
        <taxon>Tissierellales</taxon>
        <taxon>Peptoniphilaceae</taxon>
        <taxon>Peptoniphilus</taxon>
    </lineage>
</organism>
<keyword evidence="1" id="KW-0732">Signal</keyword>
<name>A0ABY4TP26_9FIRM</name>
<dbReference type="EMBL" id="CP097885">
    <property type="protein sequence ID" value="URN42228.1"/>
    <property type="molecule type" value="Genomic_DNA"/>
</dbReference>
<protein>
    <submittedName>
        <fullName evidence="3">G5 domain-containing protein</fullName>
    </submittedName>
</protein>
<evidence type="ECO:0000256" key="1">
    <source>
        <dbReference type="ARBA" id="ARBA00022729"/>
    </source>
</evidence>
<reference evidence="3 4" key="1">
    <citation type="submission" date="2022-05" db="EMBL/GenBank/DDBJ databases">
        <title>Identification of Peptoniphilus vaginalis-like Bacteria, Peptoniphilus septimus sp. nov. from Blood Cultures in a Cervical Cancer Patient receiving Chemotherapy: Case and Implications.</title>
        <authorList>
            <person name="Zhan X.-Y."/>
        </authorList>
    </citation>
    <scope>NUCLEOTIDE SEQUENCE [LARGE SCALE GENOMIC DNA]</scope>
    <source>
        <strain evidence="3 4">SAHP1</strain>
    </source>
</reference>
<evidence type="ECO:0000259" key="2">
    <source>
        <dbReference type="PROSITE" id="PS51109"/>
    </source>
</evidence>
<sequence length="987" mass="110999">MKKKFLSLFLALIMILGVIPISIFAETGTQKYTITFIASKDVGNRDYGIEDIDDKESVSVEGGQYYRFKNQDYELSYYIDGKEVDGINPTNNTSVYVGVSGWVKNYYPVEEFAKKPEGYVVATFNSGEHGKFVGYKGSGSVSERKFYVPKFKEVDLSHAVYFVDIDKGWVDKGYDKPSKEGSFNKNLKGTFTSDTSFNAQYEEKNFTHKFIKINNKEITKTLPAQSLYGDLKITAAKAKSSSPGDGSKFIGWQEYSIVNGKEEKGRLLDFNQSSYWPIDGPKIFREIWSKDHQVKFYQEYGDWPDLELVKNEEKIKSRSKSNYNKYYEITNLGYFDNSNGRWIPPTYNKSKEFDLDTPIKRDYNIVEVYSFSRRNKDLTLFVSTFPKKDYDISKEGEKTVDLTGLVVGIKKGDEIKYIPYENLKAQGITTEPEQGDPVETLDGKSIKVTKGDNFAYSRETFKVKDDGFKKDSIASIKIASQPKLDYKYDGDDEKAKTLDLSALSVELKDSEGKTRTVEFKDFDYYGLTTNPTNGKVLTKEDNDQPVKVSLKSDDSKFAETKPLKVTTSIFDTKKVASIAFAKDIKTNYIVDQKLDLDSLKAVLTDENGNTKEVPYSDFANNKITPKFETGDLDKALTKENNGKKLSLTLAGNNTPAELKISVVEFNSSTVKSISVKTQPKLDYSSGDKLDLSGLVVVLKDENEATKEVPFNEFANNKLTTSPENGTLIENQKGKIKITFNGKISTETEPLKVTYIKPEERISTKEETVTETIPFKVIKKSDDTLLLGEEKTEQEGVNGSAEVKYKVTYKGTKETTREELSRKVKTAAKDKIIKVGTKLAEAEEKFITVEEDIPFNIQVINDENFKGEKPEVSGGVLGKKKVTYKNNNGQKGAQVSEEPLSPAQDLVIKKKPTQELPENLPKEFTVTTTETIPFETEITKDATKDVGTKEVTQNGVDGKKVTIQKYKLEGNQYIPDGQPKVDVTPAQN</sequence>
<feature type="domain" description="G5" evidence="2">
    <location>
        <begin position="915"/>
        <end position="987"/>
    </location>
</feature>
<evidence type="ECO:0000313" key="3">
    <source>
        <dbReference type="EMBL" id="URN42228.1"/>
    </source>
</evidence>
<evidence type="ECO:0000313" key="4">
    <source>
        <dbReference type="Proteomes" id="UP001056218"/>
    </source>
</evidence>
<dbReference type="SMART" id="SM01208">
    <property type="entry name" value="G5"/>
    <property type="match status" value="3"/>
</dbReference>
<feature type="domain" description="G5" evidence="2">
    <location>
        <begin position="758"/>
        <end position="838"/>
    </location>
</feature>
<gene>
    <name evidence="3" type="ORF">M9426_04380</name>
</gene>
<proteinExistence type="predicted"/>
<dbReference type="Pfam" id="PF07501">
    <property type="entry name" value="G5"/>
    <property type="match status" value="3"/>
</dbReference>
<dbReference type="Proteomes" id="UP001056218">
    <property type="component" value="Chromosome"/>
</dbReference>
<accession>A0ABY4TP26</accession>
<dbReference type="Gene3D" id="2.20.230.10">
    <property type="entry name" value="Resuscitation-promoting factor rpfb"/>
    <property type="match status" value="3"/>
</dbReference>
<keyword evidence="4" id="KW-1185">Reference proteome</keyword>
<dbReference type="Gene3D" id="2.60.40.3630">
    <property type="match status" value="2"/>
</dbReference>
<dbReference type="PROSITE" id="PS51109">
    <property type="entry name" value="G5"/>
    <property type="match status" value="2"/>
</dbReference>
<dbReference type="InterPro" id="IPR011098">
    <property type="entry name" value="G5_dom"/>
</dbReference>
<dbReference type="RefSeq" id="WP_250342588.1">
    <property type="nucleotide sequence ID" value="NZ_CP097885.1"/>
</dbReference>